<dbReference type="Proteomes" id="UP000824151">
    <property type="component" value="Unassembled WGS sequence"/>
</dbReference>
<name>A0A9D1URL3_9MICC</name>
<gene>
    <name evidence="9" type="ORF">H9871_03115</name>
</gene>
<dbReference type="AlphaFoldDB" id="A0A9D1URL3"/>
<sequence length="288" mass="31775">MLLLPTFIVLGLLLLYPMLRVLILSMQDFGLRELVSGDADFVFLDNFREVLTDSTMWRYALPNTVLFSVACVILTVVVGTAVAMLLAKLSGWARILVTTAVMTAWAVPAVTGTYVWIYLFDARSGFLTHLLSDAGFIDMATTNIFSERFWFYAVATLNVVHHGFPFVAITVLAGLLTVPTELHEAAAIDGAGAWKRFWLITAPILKPVFAIVTILSTIWDFKVFTQIYLMPGGDGANQEVLNLGVWSYVSAMSQNRFGLGAAIAVLLTLVLLGITIFYLRTLFKEDTS</sequence>
<dbReference type="Pfam" id="PF00528">
    <property type="entry name" value="BPD_transp_1"/>
    <property type="match status" value="1"/>
</dbReference>
<evidence type="ECO:0000256" key="6">
    <source>
        <dbReference type="ARBA" id="ARBA00023136"/>
    </source>
</evidence>
<dbReference type="SUPFAM" id="SSF161098">
    <property type="entry name" value="MetI-like"/>
    <property type="match status" value="1"/>
</dbReference>
<dbReference type="InterPro" id="IPR050809">
    <property type="entry name" value="UgpAE/MalFG_permease"/>
</dbReference>
<dbReference type="PANTHER" id="PTHR43227:SF8">
    <property type="entry name" value="DIACETYLCHITOBIOSE UPTAKE SYSTEM PERMEASE PROTEIN DASB"/>
    <property type="match status" value="1"/>
</dbReference>
<dbReference type="CDD" id="cd06261">
    <property type="entry name" value="TM_PBP2"/>
    <property type="match status" value="1"/>
</dbReference>
<comment type="similarity">
    <text evidence="7">Belongs to the binding-protein-dependent transport system permease family.</text>
</comment>
<feature type="transmembrane region" description="Helical" evidence="7">
    <location>
        <begin position="257"/>
        <end position="279"/>
    </location>
</feature>
<evidence type="ECO:0000313" key="10">
    <source>
        <dbReference type="Proteomes" id="UP000824151"/>
    </source>
</evidence>
<evidence type="ECO:0000256" key="4">
    <source>
        <dbReference type="ARBA" id="ARBA00022692"/>
    </source>
</evidence>
<keyword evidence="4 7" id="KW-0812">Transmembrane</keyword>
<evidence type="ECO:0000256" key="7">
    <source>
        <dbReference type="RuleBase" id="RU363032"/>
    </source>
</evidence>
<dbReference type="PROSITE" id="PS50928">
    <property type="entry name" value="ABC_TM1"/>
    <property type="match status" value="1"/>
</dbReference>
<evidence type="ECO:0000256" key="1">
    <source>
        <dbReference type="ARBA" id="ARBA00004651"/>
    </source>
</evidence>
<comment type="caution">
    <text evidence="9">The sequence shown here is derived from an EMBL/GenBank/DDBJ whole genome shotgun (WGS) entry which is preliminary data.</text>
</comment>
<dbReference type="InterPro" id="IPR035906">
    <property type="entry name" value="MetI-like_sf"/>
</dbReference>
<dbReference type="GO" id="GO:0055085">
    <property type="term" value="P:transmembrane transport"/>
    <property type="evidence" value="ECO:0007669"/>
    <property type="project" value="InterPro"/>
</dbReference>
<feature type="transmembrane region" description="Helical" evidence="7">
    <location>
        <begin position="65"/>
        <end position="86"/>
    </location>
</feature>
<feature type="transmembrane region" description="Helical" evidence="7">
    <location>
        <begin position="197"/>
        <end position="219"/>
    </location>
</feature>
<dbReference type="EMBL" id="DXGD01000114">
    <property type="protein sequence ID" value="HIW99112.1"/>
    <property type="molecule type" value="Genomic_DNA"/>
</dbReference>
<dbReference type="GO" id="GO:0005886">
    <property type="term" value="C:plasma membrane"/>
    <property type="evidence" value="ECO:0007669"/>
    <property type="project" value="UniProtKB-SubCell"/>
</dbReference>
<dbReference type="InterPro" id="IPR000515">
    <property type="entry name" value="MetI-like"/>
</dbReference>
<evidence type="ECO:0000256" key="3">
    <source>
        <dbReference type="ARBA" id="ARBA00022475"/>
    </source>
</evidence>
<feature type="transmembrane region" description="Helical" evidence="7">
    <location>
        <begin position="95"/>
        <end position="119"/>
    </location>
</feature>
<keyword evidence="6 7" id="KW-0472">Membrane</keyword>
<evidence type="ECO:0000259" key="8">
    <source>
        <dbReference type="PROSITE" id="PS50928"/>
    </source>
</evidence>
<keyword evidence="5 7" id="KW-1133">Transmembrane helix</keyword>
<keyword evidence="3" id="KW-1003">Cell membrane</keyword>
<reference evidence="9" key="1">
    <citation type="journal article" date="2021" name="PeerJ">
        <title>Extensive microbial diversity within the chicken gut microbiome revealed by metagenomics and culture.</title>
        <authorList>
            <person name="Gilroy R."/>
            <person name="Ravi A."/>
            <person name="Getino M."/>
            <person name="Pursley I."/>
            <person name="Horton D.L."/>
            <person name="Alikhan N.F."/>
            <person name="Baker D."/>
            <person name="Gharbi K."/>
            <person name="Hall N."/>
            <person name="Watson M."/>
            <person name="Adriaenssens E.M."/>
            <person name="Foster-Nyarko E."/>
            <person name="Jarju S."/>
            <person name="Secka A."/>
            <person name="Antonio M."/>
            <person name="Oren A."/>
            <person name="Chaudhuri R.R."/>
            <person name="La Ragione R."/>
            <person name="Hildebrand F."/>
            <person name="Pallen M.J."/>
        </authorList>
    </citation>
    <scope>NUCLEOTIDE SEQUENCE</scope>
    <source>
        <strain evidence="9">ChiHejej3B27-3195</strain>
    </source>
</reference>
<evidence type="ECO:0000313" key="9">
    <source>
        <dbReference type="EMBL" id="HIW99112.1"/>
    </source>
</evidence>
<organism evidence="9 10">
    <name type="scientific">Candidatus Nesterenkonia stercoripullorum</name>
    <dbReference type="NCBI Taxonomy" id="2838701"/>
    <lineage>
        <taxon>Bacteria</taxon>
        <taxon>Bacillati</taxon>
        <taxon>Actinomycetota</taxon>
        <taxon>Actinomycetes</taxon>
        <taxon>Micrococcales</taxon>
        <taxon>Micrococcaceae</taxon>
        <taxon>Nesterenkonia</taxon>
    </lineage>
</organism>
<dbReference type="PANTHER" id="PTHR43227">
    <property type="entry name" value="BLL4140 PROTEIN"/>
    <property type="match status" value="1"/>
</dbReference>
<accession>A0A9D1URL3</accession>
<protein>
    <submittedName>
        <fullName evidence="9">Sugar ABC transporter permease</fullName>
    </submittedName>
</protein>
<reference evidence="9" key="2">
    <citation type="submission" date="2021-04" db="EMBL/GenBank/DDBJ databases">
        <authorList>
            <person name="Gilroy R."/>
        </authorList>
    </citation>
    <scope>NUCLEOTIDE SEQUENCE</scope>
    <source>
        <strain evidence="9">ChiHejej3B27-3195</strain>
    </source>
</reference>
<proteinExistence type="inferred from homology"/>
<feature type="domain" description="ABC transmembrane type-1" evidence="8">
    <location>
        <begin position="61"/>
        <end position="278"/>
    </location>
</feature>
<keyword evidence="2 7" id="KW-0813">Transport</keyword>
<dbReference type="Gene3D" id="1.10.3720.10">
    <property type="entry name" value="MetI-like"/>
    <property type="match status" value="1"/>
</dbReference>
<feature type="transmembrane region" description="Helical" evidence="7">
    <location>
        <begin position="149"/>
        <end position="176"/>
    </location>
</feature>
<comment type="subcellular location">
    <subcellularLocation>
        <location evidence="1 7">Cell membrane</location>
        <topology evidence="1 7">Multi-pass membrane protein</topology>
    </subcellularLocation>
</comment>
<evidence type="ECO:0000256" key="5">
    <source>
        <dbReference type="ARBA" id="ARBA00022989"/>
    </source>
</evidence>
<evidence type="ECO:0000256" key="2">
    <source>
        <dbReference type="ARBA" id="ARBA00022448"/>
    </source>
</evidence>